<organism evidence="1 2">
    <name type="scientific">Riccia fluitans</name>
    <dbReference type="NCBI Taxonomy" id="41844"/>
    <lineage>
        <taxon>Eukaryota</taxon>
        <taxon>Viridiplantae</taxon>
        <taxon>Streptophyta</taxon>
        <taxon>Embryophyta</taxon>
        <taxon>Marchantiophyta</taxon>
        <taxon>Marchantiopsida</taxon>
        <taxon>Marchantiidae</taxon>
        <taxon>Marchantiales</taxon>
        <taxon>Ricciaceae</taxon>
        <taxon>Riccia</taxon>
    </lineage>
</organism>
<dbReference type="EMBL" id="JBHFFA010000007">
    <property type="protein sequence ID" value="KAL2610864.1"/>
    <property type="molecule type" value="Genomic_DNA"/>
</dbReference>
<keyword evidence="2" id="KW-1185">Reference proteome</keyword>
<accession>A0ABD1XPK5</accession>
<evidence type="ECO:0000313" key="2">
    <source>
        <dbReference type="Proteomes" id="UP001605036"/>
    </source>
</evidence>
<evidence type="ECO:0000313" key="1">
    <source>
        <dbReference type="EMBL" id="KAL2610864.1"/>
    </source>
</evidence>
<protein>
    <submittedName>
        <fullName evidence="1">Uncharacterized protein</fullName>
    </submittedName>
</protein>
<reference evidence="1 2" key="1">
    <citation type="submission" date="2024-09" db="EMBL/GenBank/DDBJ databases">
        <title>Chromosome-scale assembly of Riccia fluitans.</title>
        <authorList>
            <person name="Paukszto L."/>
            <person name="Sawicki J."/>
            <person name="Karawczyk K."/>
            <person name="Piernik-Szablinska J."/>
            <person name="Szczecinska M."/>
            <person name="Mazdziarz M."/>
        </authorList>
    </citation>
    <scope>NUCLEOTIDE SEQUENCE [LARGE SCALE GENOMIC DNA]</scope>
    <source>
        <strain evidence="1">Rf_01</strain>
        <tissue evidence="1">Aerial parts of the thallus</tissue>
    </source>
</reference>
<comment type="caution">
    <text evidence="1">The sequence shown here is derived from an EMBL/GenBank/DDBJ whole genome shotgun (WGS) entry which is preliminary data.</text>
</comment>
<proteinExistence type="predicted"/>
<name>A0ABD1XPK5_9MARC</name>
<sequence>MQRERRTWFEREEELRGRIDSLETQCSRTSDMLSETTTALKVEKERRTDSRRELERLTEEPVTEKKLHRETAEKLNSYVTYFAKLEKVLATVKSAAKDRDLMSLESLESIINDMNIEFHFNFTHSSEKTMQSDSEYRSSELHRIIMQRDAADAERDMIEQRLTTILRETREGHGEMEALWLEREELLEQKIGSLDAELHHLHCRSKRKETEVMIERRRWADELEKSKEAWSREKNVWKAKLISRAGGHDWWQRLWTASAHQNEQEKKTNAKYKYKTNTNTKGKQIQQNTSQLKFKLHLNLTTLTKSSGVLHLYKT</sequence>
<dbReference type="Proteomes" id="UP001605036">
    <property type="component" value="Unassembled WGS sequence"/>
</dbReference>
<dbReference type="AlphaFoldDB" id="A0ABD1XPK5"/>
<gene>
    <name evidence="1" type="ORF">R1flu_022556</name>
</gene>